<accession>A0A6M8HGL0</accession>
<gene>
    <name evidence="3" type="ORF">HN018_00850</name>
</gene>
<dbReference type="GO" id="GO:0016020">
    <property type="term" value="C:membrane"/>
    <property type="evidence" value="ECO:0007669"/>
    <property type="project" value="InterPro"/>
</dbReference>
<name>A0A6M8HGL0_9PROT</name>
<dbReference type="InterPro" id="IPR007049">
    <property type="entry name" value="Carb-sel_porin_OprB"/>
</dbReference>
<dbReference type="InterPro" id="IPR038673">
    <property type="entry name" value="OprB_sf"/>
</dbReference>
<reference evidence="3 4" key="1">
    <citation type="journal article" date="2014" name="World J. Microbiol. Biotechnol.">
        <title>Biodiversity and physiological characteristics of Antarctic and Arctic lichens-associated bacteria.</title>
        <authorList>
            <person name="Lee Y.M."/>
            <person name="Kim E.H."/>
            <person name="Lee H.K."/>
            <person name="Hong S.G."/>
        </authorList>
    </citation>
    <scope>NUCLEOTIDE SEQUENCE [LARGE SCALE GENOMIC DNA]</scope>
    <source>
        <strain evidence="3 4">PAMC 26569</strain>
    </source>
</reference>
<dbReference type="InterPro" id="IPR052932">
    <property type="entry name" value="OprB_Porin"/>
</dbReference>
<organism evidence="3 4">
    <name type="scientific">Lichenicola cladoniae</name>
    <dbReference type="NCBI Taxonomy" id="1484109"/>
    <lineage>
        <taxon>Bacteria</taxon>
        <taxon>Pseudomonadati</taxon>
        <taxon>Pseudomonadota</taxon>
        <taxon>Alphaproteobacteria</taxon>
        <taxon>Acetobacterales</taxon>
        <taxon>Acetobacteraceae</taxon>
        <taxon>Lichenicola</taxon>
    </lineage>
</organism>
<keyword evidence="4" id="KW-1185">Reference proteome</keyword>
<dbReference type="Gene3D" id="2.40.160.180">
    <property type="entry name" value="Carbohydrate-selective porin OprB"/>
    <property type="match status" value="1"/>
</dbReference>
<evidence type="ECO:0000313" key="3">
    <source>
        <dbReference type="EMBL" id="QKE88792.1"/>
    </source>
</evidence>
<dbReference type="Proteomes" id="UP000500767">
    <property type="component" value="Chromosome"/>
</dbReference>
<proteinExistence type="inferred from homology"/>
<evidence type="ECO:0000256" key="2">
    <source>
        <dbReference type="RuleBase" id="RU363072"/>
    </source>
</evidence>
<dbReference type="KEGG" id="lck:HN018_00850"/>
<dbReference type="EMBL" id="CP053708">
    <property type="protein sequence ID" value="QKE88792.1"/>
    <property type="molecule type" value="Genomic_DNA"/>
</dbReference>
<dbReference type="AlphaFoldDB" id="A0A6M8HGL0"/>
<dbReference type="GO" id="GO:0015288">
    <property type="term" value="F:porin activity"/>
    <property type="evidence" value="ECO:0007669"/>
    <property type="project" value="InterPro"/>
</dbReference>
<dbReference type="PANTHER" id="PTHR37944">
    <property type="entry name" value="PORIN B"/>
    <property type="match status" value="1"/>
</dbReference>
<evidence type="ECO:0000256" key="1">
    <source>
        <dbReference type="ARBA" id="ARBA00008769"/>
    </source>
</evidence>
<dbReference type="Pfam" id="PF04966">
    <property type="entry name" value="OprB"/>
    <property type="match status" value="1"/>
</dbReference>
<protein>
    <submittedName>
        <fullName evidence="3">Carbohydrate porin</fullName>
    </submittedName>
</protein>
<evidence type="ECO:0000313" key="4">
    <source>
        <dbReference type="Proteomes" id="UP000500767"/>
    </source>
</evidence>
<dbReference type="PANTHER" id="PTHR37944:SF1">
    <property type="entry name" value="PORIN B"/>
    <property type="match status" value="1"/>
</dbReference>
<sequence length="229" mass="25020">MAGCSSTGRSDGLAFQEWICHRAALPIRWLRQLCVSGLDLPGSYKIGGWYNSNAFTDQFYTGSAFSSVQAFGSFARSRKNDWSVYAVIDQMVYRPGKMSAGGVSVFFRAMGAPGNRNLVNVFVDAGVVCKGLFDRDNDTVGLGVNWARISDTARAEDSVVDRSSYLPRPVRSSETDLDLSYQAQLAPWWILQPYVQYVFKPGAGIVSSTNPAKVIGDALVLGLRSTLSF</sequence>
<dbReference type="GO" id="GO:0008643">
    <property type="term" value="P:carbohydrate transport"/>
    <property type="evidence" value="ECO:0007669"/>
    <property type="project" value="InterPro"/>
</dbReference>
<comment type="similarity">
    <text evidence="1 2">Belongs to the OprB family.</text>
</comment>